<keyword evidence="1" id="KW-0732">Signal</keyword>
<dbReference type="Gene3D" id="3.50.70.10">
    <property type="match status" value="1"/>
</dbReference>
<evidence type="ECO:0000256" key="1">
    <source>
        <dbReference type="SAM" id="SignalP"/>
    </source>
</evidence>
<evidence type="ECO:0000259" key="2">
    <source>
        <dbReference type="Pfam" id="PF16036"/>
    </source>
</evidence>
<dbReference type="RefSeq" id="WP_073581823.1">
    <property type="nucleotide sequence ID" value="NZ_CBCSEA010000002.1"/>
</dbReference>
<dbReference type="OrthoDB" id="270742at2"/>
<name>A0A1M7ZUN7_9FLAO</name>
<dbReference type="STRING" id="416016.SAMN05443547_0916"/>
<feature type="chain" id="PRO_5012274892" evidence="1">
    <location>
        <begin position="19"/>
        <end position="192"/>
    </location>
</feature>
<feature type="signal peptide" evidence="1">
    <location>
        <begin position="1"/>
        <end position="18"/>
    </location>
</feature>
<proteinExistence type="predicted"/>
<dbReference type="EMBL" id="FRYK01000001">
    <property type="protein sequence ID" value="SHO72582.1"/>
    <property type="molecule type" value="Genomic_DNA"/>
</dbReference>
<dbReference type="InterPro" id="IPR016087">
    <property type="entry name" value="Chalcone_isomerase"/>
</dbReference>
<protein>
    <submittedName>
        <fullName evidence="3">Chalcone isomerase-like</fullName>
    </submittedName>
</protein>
<keyword evidence="4" id="KW-1185">Reference proteome</keyword>
<dbReference type="SUPFAM" id="SSF54626">
    <property type="entry name" value="Chalcone isomerase"/>
    <property type="match status" value="1"/>
</dbReference>
<dbReference type="InterPro" id="IPR036298">
    <property type="entry name" value="Chalcone_isomerase_sf"/>
</dbReference>
<accession>A0A1M7ZUN7</accession>
<dbReference type="Proteomes" id="UP000184611">
    <property type="component" value="Unassembled WGS sequence"/>
</dbReference>
<keyword evidence="3" id="KW-0413">Isomerase</keyword>
<dbReference type="Pfam" id="PF16036">
    <property type="entry name" value="Chalcone_3"/>
    <property type="match status" value="1"/>
</dbReference>
<feature type="domain" description="Chalcone isomerase" evidence="2">
    <location>
        <begin position="22"/>
        <end position="191"/>
    </location>
</feature>
<evidence type="ECO:0000313" key="3">
    <source>
        <dbReference type="EMBL" id="SHO72582.1"/>
    </source>
</evidence>
<reference evidence="4" key="1">
    <citation type="submission" date="2016-12" db="EMBL/GenBank/DDBJ databases">
        <authorList>
            <person name="Varghese N."/>
            <person name="Submissions S."/>
        </authorList>
    </citation>
    <scope>NUCLEOTIDE SEQUENCE [LARGE SCALE GENOMIC DNA]</scope>
    <source>
        <strain evidence="4">DSM 18830</strain>
    </source>
</reference>
<dbReference type="AlphaFoldDB" id="A0A1M7ZUN7"/>
<organism evidence="3 4">
    <name type="scientific">Flavobacterium cucumis</name>
    <dbReference type="NCBI Taxonomy" id="416016"/>
    <lineage>
        <taxon>Bacteria</taxon>
        <taxon>Pseudomonadati</taxon>
        <taxon>Bacteroidota</taxon>
        <taxon>Flavobacteriia</taxon>
        <taxon>Flavobacteriales</taxon>
        <taxon>Flavobacteriaceae</taxon>
        <taxon>Flavobacterium</taxon>
    </lineage>
</organism>
<dbReference type="GO" id="GO:0016872">
    <property type="term" value="F:intramolecular lyase activity"/>
    <property type="evidence" value="ECO:0007669"/>
    <property type="project" value="InterPro"/>
</dbReference>
<evidence type="ECO:0000313" key="4">
    <source>
        <dbReference type="Proteomes" id="UP000184611"/>
    </source>
</evidence>
<gene>
    <name evidence="3" type="ORF">SAMN05443547_0916</name>
</gene>
<dbReference type="InterPro" id="IPR016088">
    <property type="entry name" value="Chalcone_isomerase_3-sand"/>
</dbReference>
<sequence>MKKLLMVFCLFSFLFSYSQEDMEFDGIKIKTSIKVEDGDDKTKLILNGAGIRDKMWVNLYVQALYLLDKSNDAQKILDSDETIATRLHVTSSLVTKKKLIQAIEEGIEKSYKGDLSLIRERLDTFMTFFETQLDKEGYVDMVYSSNTQKTAVYINRKFVGDVPGKDFRKALFGIWLEENCVDKTLRKRLLGM</sequence>